<dbReference type="EMBL" id="RDPI01001015">
    <property type="protein sequence ID" value="MBF4376681.1"/>
    <property type="molecule type" value="Genomic_DNA"/>
</dbReference>
<evidence type="ECO:0000313" key="2">
    <source>
        <dbReference type="EMBL" id="MBF4376681.1"/>
    </source>
</evidence>
<feature type="non-terminal residue" evidence="2">
    <location>
        <position position="99"/>
    </location>
</feature>
<feature type="domain" description="RapA2 cadherin-like" evidence="1">
    <location>
        <begin position="36"/>
        <end position="99"/>
    </location>
</feature>
<protein>
    <recommendedName>
        <fullName evidence="1">RapA2 cadherin-like domain-containing protein</fullName>
    </recommendedName>
</protein>
<name>A0ABR9ZDZ8_VIBAN</name>
<proteinExistence type="predicted"/>
<keyword evidence="3" id="KW-1185">Reference proteome</keyword>
<evidence type="ECO:0000259" key="1">
    <source>
        <dbReference type="Pfam" id="PF17803"/>
    </source>
</evidence>
<dbReference type="InterPro" id="IPR010221">
    <property type="entry name" value="VCBS_dom"/>
</dbReference>
<comment type="caution">
    <text evidence="2">The sequence shown here is derived from an EMBL/GenBank/DDBJ whole genome shotgun (WGS) entry which is preliminary data.</text>
</comment>
<feature type="non-terminal residue" evidence="2">
    <location>
        <position position="1"/>
    </location>
</feature>
<reference evidence="2 3" key="1">
    <citation type="journal article" date="2021" name="PeerJ">
        <title>Analysis of 44 Vibrio anguillarum genomes reveals high genetic diversity.</title>
        <authorList>
            <person name="Hansen M.J."/>
            <person name="Dalsgaard I."/>
        </authorList>
    </citation>
    <scope>NUCLEOTIDE SEQUENCE [LARGE SCALE GENOMIC DNA]</scope>
    <source>
        <strain evidence="2 3">040915-1/1B</strain>
    </source>
</reference>
<dbReference type="Gene3D" id="2.60.40.10">
    <property type="entry name" value="Immunoglobulins"/>
    <property type="match status" value="1"/>
</dbReference>
<accession>A0ABR9ZDZ8</accession>
<dbReference type="Pfam" id="PF17803">
    <property type="entry name" value="Cadherin_4"/>
    <property type="match status" value="1"/>
</dbReference>
<dbReference type="InterPro" id="IPR040853">
    <property type="entry name" value="RapA2_cadherin-like"/>
</dbReference>
<dbReference type="Proteomes" id="UP000726136">
    <property type="component" value="Unassembled WGS sequence"/>
</dbReference>
<organism evidence="2 3">
    <name type="scientific">Vibrio anguillarum</name>
    <name type="common">Listonella anguillarum</name>
    <dbReference type="NCBI Taxonomy" id="55601"/>
    <lineage>
        <taxon>Bacteria</taxon>
        <taxon>Pseudomonadati</taxon>
        <taxon>Pseudomonadota</taxon>
        <taxon>Gammaproteobacteria</taxon>
        <taxon>Vibrionales</taxon>
        <taxon>Vibrionaceae</taxon>
        <taxon>Vibrio</taxon>
    </lineage>
</organism>
<dbReference type="InterPro" id="IPR013783">
    <property type="entry name" value="Ig-like_fold"/>
</dbReference>
<dbReference type="RefSeq" id="WP_194664797.1">
    <property type="nucleotide sequence ID" value="NZ_RDPI01001015.1"/>
</dbReference>
<gene>
    <name evidence="2" type="ORF">EAY46_27255</name>
</gene>
<sequence length="99" mass="10167">NGAWTFVANSAFNEMNVGDSKVESFTVTSVDGTPQVVKVTINGTNDAATIAGDTAVVADETDAALTLSGTLSSEDVDNTDNRFTAKTIEGTNGTFSIDA</sequence>
<dbReference type="NCBIfam" id="TIGR01965">
    <property type="entry name" value="VCBS_repeat"/>
    <property type="match status" value="2"/>
</dbReference>
<evidence type="ECO:0000313" key="3">
    <source>
        <dbReference type="Proteomes" id="UP000726136"/>
    </source>
</evidence>